<dbReference type="EMBL" id="JH711578">
    <property type="protein sequence ID" value="EIW81037.1"/>
    <property type="molecule type" value="Genomic_DNA"/>
</dbReference>
<dbReference type="Pfam" id="PF13364">
    <property type="entry name" value="BetaGal_ABD2"/>
    <property type="match status" value="1"/>
</dbReference>
<dbReference type="GO" id="GO:0004565">
    <property type="term" value="F:beta-galactosidase activity"/>
    <property type="evidence" value="ECO:0007669"/>
    <property type="project" value="UniProtKB-ARBA"/>
</dbReference>
<dbReference type="Pfam" id="PF13363">
    <property type="entry name" value="BetaGal_dom3"/>
    <property type="match status" value="1"/>
</dbReference>
<dbReference type="InterPro" id="IPR008979">
    <property type="entry name" value="Galactose-bd-like_sf"/>
</dbReference>
<sequence length="484" mass="52866">MYASQIANRDVILLYGDSDQEHEAAVFLTGTADQSNTSLVKYTRGSSSDTIITILPGVTSIETIWDSENQLILFADTHTAGSFWAPTIASNDTSNDFANYWQFGTNTSVLVAGPYLVRNATISDITLALRGDLNQSITLSVVAPPQVTAITWNGEAIINDAPASKMLTSSGGFVGHLTFTDPNFTAPVLTNWKYANCLPEIQSNFSDASWTLVNHTSTNIPVAPLYGDGRTWYGCDYDFSSYGTNLVEEVDAPFYFPSGSLNYDPRYNNVITVVQDNMGLDETGYGVNEEKSPRGIRGFELNSGNLGPWMVQGKVGGYTNFPDTLRGVLNEGGLYGERMGWHLPGFNTSFWESRDLSEGLPDSAAGVFFVTTFNLNVPEGYDIPMAFTFDNSTMGQAYRLRLFVNGWMMGHMIANLGPQYKFPVHEGILDYNGTNTVAIALWSMEAEPVSPSVELTLEHVYEGGVGGINTNNPAWSPDGKLLEV</sequence>
<dbReference type="InterPro" id="IPR025972">
    <property type="entry name" value="BetaGal_dom3"/>
</dbReference>
<evidence type="ECO:0000256" key="2">
    <source>
        <dbReference type="ARBA" id="ARBA00023295"/>
    </source>
</evidence>
<dbReference type="RefSeq" id="XP_007768473.1">
    <property type="nucleotide sequence ID" value="XM_007770283.1"/>
</dbReference>
<name>A0A5M3MPQ7_CONPW</name>
<comment type="caution">
    <text evidence="5">The sequence shown here is derived from an EMBL/GenBank/DDBJ whole genome shotgun (WGS) entry which is preliminary data.</text>
</comment>
<evidence type="ECO:0000256" key="1">
    <source>
        <dbReference type="ARBA" id="ARBA00022801"/>
    </source>
</evidence>
<dbReference type="OrthoDB" id="1657402at2759"/>
<dbReference type="KEGG" id="cput:CONPUDRAFT_153587"/>
<keyword evidence="1" id="KW-0378">Hydrolase</keyword>
<evidence type="ECO:0000313" key="6">
    <source>
        <dbReference type="Proteomes" id="UP000053558"/>
    </source>
</evidence>
<reference evidence="6" key="1">
    <citation type="journal article" date="2012" name="Science">
        <title>The Paleozoic origin of enzymatic lignin decomposition reconstructed from 31 fungal genomes.</title>
        <authorList>
            <person name="Floudas D."/>
            <person name="Binder M."/>
            <person name="Riley R."/>
            <person name="Barry K."/>
            <person name="Blanchette R.A."/>
            <person name="Henrissat B."/>
            <person name="Martinez A.T."/>
            <person name="Otillar R."/>
            <person name="Spatafora J.W."/>
            <person name="Yadav J.S."/>
            <person name="Aerts A."/>
            <person name="Benoit I."/>
            <person name="Boyd A."/>
            <person name="Carlson A."/>
            <person name="Copeland A."/>
            <person name="Coutinho P.M."/>
            <person name="de Vries R.P."/>
            <person name="Ferreira P."/>
            <person name="Findley K."/>
            <person name="Foster B."/>
            <person name="Gaskell J."/>
            <person name="Glotzer D."/>
            <person name="Gorecki P."/>
            <person name="Heitman J."/>
            <person name="Hesse C."/>
            <person name="Hori C."/>
            <person name="Igarashi K."/>
            <person name="Jurgens J.A."/>
            <person name="Kallen N."/>
            <person name="Kersten P."/>
            <person name="Kohler A."/>
            <person name="Kuees U."/>
            <person name="Kumar T.K.A."/>
            <person name="Kuo A."/>
            <person name="LaButti K."/>
            <person name="Larrondo L.F."/>
            <person name="Lindquist E."/>
            <person name="Ling A."/>
            <person name="Lombard V."/>
            <person name="Lucas S."/>
            <person name="Lundell T."/>
            <person name="Martin R."/>
            <person name="McLaughlin D.J."/>
            <person name="Morgenstern I."/>
            <person name="Morin E."/>
            <person name="Murat C."/>
            <person name="Nagy L.G."/>
            <person name="Nolan M."/>
            <person name="Ohm R.A."/>
            <person name="Patyshakuliyeva A."/>
            <person name="Rokas A."/>
            <person name="Ruiz-Duenas F.J."/>
            <person name="Sabat G."/>
            <person name="Salamov A."/>
            <person name="Samejima M."/>
            <person name="Schmutz J."/>
            <person name="Slot J.C."/>
            <person name="St John F."/>
            <person name="Stenlid J."/>
            <person name="Sun H."/>
            <person name="Sun S."/>
            <person name="Syed K."/>
            <person name="Tsang A."/>
            <person name="Wiebenga A."/>
            <person name="Young D."/>
            <person name="Pisabarro A."/>
            <person name="Eastwood D.C."/>
            <person name="Martin F."/>
            <person name="Cullen D."/>
            <person name="Grigoriev I.V."/>
            <person name="Hibbett D.S."/>
        </authorList>
    </citation>
    <scope>NUCLEOTIDE SEQUENCE [LARGE SCALE GENOMIC DNA]</scope>
    <source>
        <strain evidence="6">RWD-64-598 SS2</strain>
    </source>
</reference>
<dbReference type="Gene3D" id="2.60.120.260">
    <property type="entry name" value="Galactose-binding domain-like"/>
    <property type="match status" value="2"/>
</dbReference>
<proteinExistence type="predicted"/>
<dbReference type="Gene3D" id="2.102.20.10">
    <property type="entry name" value="Beta-galactosidase, domain 2"/>
    <property type="match status" value="1"/>
</dbReference>
<dbReference type="SUPFAM" id="SSF117100">
    <property type="entry name" value="Beta-galactosidase LacA, domain 3"/>
    <property type="match status" value="1"/>
</dbReference>
<dbReference type="AlphaFoldDB" id="A0A5M3MPQ7"/>
<protein>
    <submittedName>
        <fullName evidence="5">Uncharacterized protein</fullName>
    </submittedName>
</protein>
<dbReference type="Proteomes" id="UP000053558">
    <property type="component" value="Unassembled WGS sequence"/>
</dbReference>
<dbReference type="SUPFAM" id="SSF49785">
    <property type="entry name" value="Galactose-binding domain-like"/>
    <property type="match status" value="2"/>
</dbReference>
<feature type="domain" description="Beta-galactosidase jelly roll" evidence="4">
    <location>
        <begin position="335"/>
        <end position="446"/>
    </location>
</feature>
<dbReference type="InterPro" id="IPR037110">
    <property type="entry name" value="Betagal_dom2_sf"/>
</dbReference>
<keyword evidence="6" id="KW-1185">Reference proteome</keyword>
<dbReference type="InterPro" id="IPR025300">
    <property type="entry name" value="BetaGal_jelly_roll_dom"/>
</dbReference>
<dbReference type="OMA" id="ANGREYN"/>
<organism evidence="5 6">
    <name type="scientific">Coniophora puteana (strain RWD-64-598)</name>
    <name type="common">Brown rot fungus</name>
    <dbReference type="NCBI Taxonomy" id="741705"/>
    <lineage>
        <taxon>Eukaryota</taxon>
        <taxon>Fungi</taxon>
        <taxon>Dikarya</taxon>
        <taxon>Basidiomycota</taxon>
        <taxon>Agaricomycotina</taxon>
        <taxon>Agaricomycetes</taxon>
        <taxon>Agaricomycetidae</taxon>
        <taxon>Boletales</taxon>
        <taxon>Coniophorineae</taxon>
        <taxon>Coniophoraceae</taxon>
        <taxon>Coniophora</taxon>
    </lineage>
</organism>
<dbReference type="InterPro" id="IPR036833">
    <property type="entry name" value="BetaGal_dom3_sf"/>
</dbReference>
<evidence type="ECO:0000259" key="4">
    <source>
        <dbReference type="Pfam" id="PF13364"/>
    </source>
</evidence>
<evidence type="ECO:0000313" key="5">
    <source>
        <dbReference type="EMBL" id="EIW81037.1"/>
    </source>
</evidence>
<dbReference type="GeneID" id="19203147"/>
<evidence type="ECO:0000259" key="3">
    <source>
        <dbReference type="Pfam" id="PF13363"/>
    </source>
</evidence>
<gene>
    <name evidence="5" type="ORF">CONPUDRAFT_153587</name>
</gene>
<keyword evidence="2" id="KW-0326">Glycosidase</keyword>
<feature type="domain" description="Beta-galactosidase" evidence="3">
    <location>
        <begin position="84"/>
        <end position="157"/>
    </location>
</feature>
<dbReference type="Gene3D" id="2.60.390.10">
    <property type="entry name" value="Beta-galactosidase, domain 3"/>
    <property type="match status" value="1"/>
</dbReference>
<accession>A0A5M3MPQ7</accession>